<sequence>MRELPAEQQKKALVEPKRERDDPAEAFEDNVVLLYVGLAASKTSRRRSLQA</sequence>
<feature type="region of interest" description="Disordered" evidence="1">
    <location>
        <begin position="1"/>
        <end position="22"/>
    </location>
</feature>
<proteinExistence type="predicted"/>
<dbReference type="AlphaFoldDB" id="A0A285USG8"/>
<evidence type="ECO:0000313" key="2">
    <source>
        <dbReference type="EMBL" id="SOC44790.1"/>
    </source>
</evidence>
<name>A0A285USG8_9HYPH</name>
<protein>
    <submittedName>
        <fullName evidence="2">Uncharacterized protein</fullName>
    </submittedName>
</protein>
<keyword evidence="3" id="KW-1185">Reference proteome</keyword>
<dbReference type="Proteomes" id="UP000219167">
    <property type="component" value="Unassembled WGS sequence"/>
</dbReference>
<accession>A0A285USG8</accession>
<dbReference type="EMBL" id="OBQD01000013">
    <property type="protein sequence ID" value="SOC44790.1"/>
    <property type="molecule type" value="Genomic_DNA"/>
</dbReference>
<evidence type="ECO:0000256" key="1">
    <source>
        <dbReference type="SAM" id="MobiDB-lite"/>
    </source>
</evidence>
<gene>
    <name evidence="2" type="ORF">SAMN05892877_113104</name>
</gene>
<organism evidence="2 3">
    <name type="scientific">Rhizobium subbaraonis</name>
    <dbReference type="NCBI Taxonomy" id="908946"/>
    <lineage>
        <taxon>Bacteria</taxon>
        <taxon>Pseudomonadati</taxon>
        <taxon>Pseudomonadota</taxon>
        <taxon>Alphaproteobacteria</taxon>
        <taxon>Hyphomicrobiales</taxon>
        <taxon>Rhizobiaceae</taxon>
        <taxon>Rhizobium/Agrobacterium group</taxon>
        <taxon>Rhizobium</taxon>
    </lineage>
</organism>
<dbReference type="RefSeq" id="WP_176526826.1">
    <property type="nucleotide sequence ID" value="NZ_OBQD01000013.1"/>
</dbReference>
<reference evidence="2 3" key="1">
    <citation type="submission" date="2017-08" db="EMBL/GenBank/DDBJ databases">
        <authorList>
            <person name="de Groot N.N."/>
        </authorList>
    </citation>
    <scope>NUCLEOTIDE SEQUENCE [LARGE SCALE GENOMIC DNA]</scope>
    <source>
        <strain evidence="2 3">JC85</strain>
    </source>
</reference>
<evidence type="ECO:0000313" key="3">
    <source>
        <dbReference type="Proteomes" id="UP000219167"/>
    </source>
</evidence>